<dbReference type="AlphaFoldDB" id="A0A7W6TC85"/>
<evidence type="ECO:0000313" key="3">
    <source>
        <dbReference type="EMBL" id="MBB4409656.1"/>
    </source>
</evidence>
<proteinExistence type="predicted"/>
<evidence type="ECO:0000313" key="5">
    <source>
        <dbReference type="Proteomes" id="UP000520770"/>
    </source>
</evidence>
<dbReference type="EMBL" id="JACIGY010000001">
    <property type="protein sequence ID" value="MBB4409656.1"/>
    <property type="molecule type" value="Genomic_DNA"/>
</dbReference>
<evidence type="ECO:0000313" key="7">
    <source>
        <dbReference type="Proteomes" id="UP000576087"/>
    </source>
</evidence>
<dbReference type="RefSeq" id="WP_183821979.1">
    <property type="nucleotide sequence ID" value="NZ_JACIGW010000001.1"/>
</dbReference>
<dbReference type="EMBL" id="JACIGW010000001">
    <property type="protein sequence ID" value="MBB4347950.1"/>
    <property type="molecule type" value="Genomic_DNA"/>
</dbReference>
<evidence type="ECO:0000313" key="2">
    <source>
        <dbReference type="EMBL" id="MBB4347950.1"/>
    </source>
</evidence>
<reference evidence="5 6" key="1">
    <citation type="submission" date="2020-08" db="EMBL/GenBank/DDBJ databases">
        <title>Genomic Encyclopedia of Type Strains, Phase IV (KMG-V): Genome sequencing to study the core and pangenomes of soil and plant-associated prokaryotes.</title>
        <authorList>
            <person name="Whitman W."/>
        </authorList>
    </citation>
    <scope>NUCLEOTIDE SEQUENCE [LARGE SCALE GENOMIC DNA]</scope>
    <source>
        <strain evidence="3 6">SEMIA 444</strain>
        <strain evidence="2 5">SEMIA 448</strain>
        <strain evidence="4 7">SEMIA 452</strain>
    </source>
</reference>
<dbReference type="EMBL" id="JACIHM010000001">
    <property type="protein sequence ID" value="MBB4444343.1"/>
    <property type="molecule type" value="Genomic_DNA"/>
</dbReference>
<dbReference type="Proteomes" id="UP000576087">
    <property type="component" value="Unassembled WGS sequence"/>
</dbReference>
<accession>A0A7W6TC85</accession>
<keyword evidence="6" id="KW-1185">Reference proteome</keyword>
<evidence type="ECO:0000313" key="4">
    <source>
        <dbReference type="EMBL" id="MBB4444343.1"/>
    </source>
</evidence>
<gene>
    <name evidence="3" type="ORF">GGE31_000127</name>
    <name evidence="2" type="ORF">GGE33_001658</name>
    <name evidence="4" type="ORF">GGE35_000125</name>
</gene>
<comment type="caution">
    <text evidence="3">The sequence shown here is derived from an EMBL/GenBank/DDBJ whole genome shotgun (WGS) entry which is preliminary data.</text>
</comment>
<protein>
    <submittedName>
        <fullName evidence="3">Uncharacterized protein</fullName>
    </submittedName>
</protein>
<evidence type="ECO:0000313" key="6">
    <source>
        <dbReference type="Proteomes" id="UP000524535"/>
    </source>
</evidence>
<feature type="region of interest" description="Disordered" evidence="1">
    <location>
        <begin position="29"/>
        <end position="105"/>
    </location>
</feature>
<evidence type="ECO:0000256" key="1">
    <source>
        <dbReference type="SAM" id="MobiDB-lite"/>
    </source>
</evidence>
<name>A0A7W6TC85_9HYPH</name>
<feature type="compositionally biased region" description="Polar residues" evidence="1">
    <location>
        <begin position="59"/>
        <end position="69"/>
    </location>
</feature>
<sequence>MTKAQLTKKAEELGIEVDGRWNEDRIQQEIDKKEAANKAASQAPVAPTPSQPDIPRAPNQPTGTDSTNGLPLARFAPADDAAPPEIVGITPGETPQPIPATVEPKNNEKTVKVVLDAAYWPEEGDRREAGTSLEVPSTKAKELISAGKAHLPFPEDDR</sequence>
<dbReference type="Proteomes" id="UP000524535">
    <property type="component" value="Unassembled WGS sequence"/>
</dbReference>
<dbReference type="Proteomes" id="UP000520770">
    <property type="component" value="Unassembled WGS sequence"/>
</dbReference>
<organism evidence="3 6">
    <name type="scientific">Aliirhizobium cellulosilyticum</name>
    <dbReference type="NCBI Taxonomy" id="393664"/>
    <lineage>
        <taxon>Bacteria</taxon>
        <taxon>Pseudomonadati</taxon>
        <taxon>Pseudomonadota</taxon>
        <taxon>Alphaproteobacteria</taxon>
        <taxon>Hyphomicrobiales</taxon>
        <taxon>Rhizobiaceae</taxon>
        <taxon>Aliirhizobium</taxon>
    </lineage>
</organism>